<protein>
    <recommendedName>
        <fullName evidence="12">RIB43A domain with coiled-coils 2</fullName>
    </recommendedName>
</protein>
<name>G1Q2T1_MYOLU</name>
<dbReference type="EMBL" id="AAPE02050020">
    <property type="status" value="NOT_ANNOTATED_CDS"/>
    <property type="molecule type" value="Genomic_DNA"/>
</dbReference>
<dbReference type="Proteomes" id="UP000001074">
    <property type="component" value="Unassembled WGS sequence"/>
</dbReference>
<keyword evidence="6" id="KW-0969">Cilium</keyword>
<reference evidence="10 11" key="1">
    <citation type="journal article" date="2011" name="Nature">
        <title>A high-resolution map of human evolutionary constraint using 29 mammals.</title>
        <authorList>
            <person name="Lindblad-Toh K."/>
            <person name="Garber M."/>
            <person name="Zuk O."/>
            <person name="Lin M.F."/>
            <person name="Parker B.J."/>
            <person name="Washietl S."/>
            <person name="Kheradpour P."/>
            <person name="Ernst J."/>
            <person name="Jordan G."/>
            <person name="Mauceli E."/>
            <person name="Ward L.D."/>
            <person name="Lowe C.B."/>
            <person name="Holloway A.K."/>
            <person name="Clamp M."/>
            <person name="Gnerre S."/>
            <person name="Alfoldi J."/>
            <person name="Beal K."/>
            <person name="Chang J."/>
            <person name="Clawson H."/>
            <person name="Cuff J."/>
            <person name="Di Palma F."/>
            <person name="Fitzgerald S."/>
            <person name="Flicek P."/>
            <person name="Guttman M."/>
            <person name="Hubisz M.J."/>
            <person name="Jaffe D.B."/>
            <person name="Jungreis I."/>
            <person name="Kent W.J."/>
            <person name="Kostka D."/>
            <person name="Lara M."/>
            <person name="Martins A.L."/>
            <person name="Massingham T."/>
            <person name="Moltke I."/>
            <person name="Raney B.J."/>
            <person name="Rasmussen M.D."/>
            <person name="Robinson J."/>
            <person name="Stark A."/>
            <person name="Vilella A.J."/>
            <person name="Wen J."/>
            <person name="Xie X."/>
            <person name="Zody M.C."/>
            <person name="Baldwin J."/>
            <person name="Bloom T."/>
            <person name="Chin C.W."/>
            <person name="Heiman D."/>
            <person name="Nicol R."/>
            <person name="Nusbaum C."/>
            <person name="Young S."/>
            <person name="Wilkinson J."/>
            <person name="Worley K.C."/>
            <person name="Kovar C.L."/>
            <person name="Muzny D.M."/>
            <person name="Gibbs R.A."/>
            <person name="Cree A."/>
            <person name="Dihn H.H."/>
            <person name="Fowler G."/>
            <person name="Jhangiani S."/>
            <person name="Joshi V."/>
            <person name="Lee S."/>
            <person name="Lewis L.R."/>
            <person name="Nazareth L.V."/>
            <person name="Okwuonu G."/>
            <person name="Santibanez J."/>
            <person name="Warren W.C."/>
            <person name="Mardis E.R."/>
            <person name="Weinstock G.M."/>
            <person name="Wilson R.K."/>
            <person name="Delehaunty K."/>
            <person name="Dooling D."/>
            <person name="Fronik C."/>
            <person name="Fulton L."/>
            <person name="Fulton B."/>
            <person name="Graves T."/>
            <person name="Minx P."/>
            <person name="Sodergren E."/>
            <person name="Birney E."/>
            <person name="Margulies E.H."/>
            <person name="Herrero J."/>
            <person name="Green E.D."/>
            <person name="Haussler D."/>
            <person name="Siepel A."/>
            <person name="Goldman N."/>
            <person name="Pollard K.S."/>
            <person name="Pedersen J.S."/>
            <person name="Lander E.S."/>
            <person name="Kellis M."/>
        </authorList>
    </citation>
    <scope>NUCLEOTIDE SEQUENCE [LARGE SCALE GENOMIC DNA]</scope>
</reference>
<sequence length="81" mass="9966">RLQEEQRQRDADWDRQRVEKARAEVLCERQQRRQQRDLRRALDSSNRILAAEQLRQRNDMKEVCTNQATDDFFTQFNTRSR</sequence>
<dbReference type="STRING" id="59463.ENSMLUP00000018014"/>
<dbReference type="Pfam" id="PF05914">
    <property type="entry name" value="RIB43A"/>
    <property type="match status" value="1"/>
</dbReference>
<keyword evidence="7" id="KW-0206">Cytoskeleton</keyword>
<evidence type="ECO:0000256" key="6">
    <source>
        <dbReference type="ARBA" id="ARBA00023069"/>
    </source>
</evidence>
<dbReference type="AlphaFoldDB" id="G1Q2T1"/>
<evidence type="ECO:0000256" key="3">
    <source>
        <dbReference type="ARBA" id="ARBA00022490"/>
    </source>
</evidence>
<evidence type="ECO:0000256" key="2">
    <source>
        <dbReference type="ARBA" id="ARBA00006875"/>
    </source>
</evidence>
<dbReference type="PANTHER" id="PTHR14517:SF10">
    <property type="entry name" value="RIB43A-LIKE WITH COILED-COILS PROTEIN 2"/>
    <property type="match status" value="1"/>
</dbReference>
<evidence type="ECO:0008006" key="12">
    <source>
        <dbReference type="Google" id="ProtNLM"/>
    </source>
</evidence>
<evidence type="ECO:0000256" key="7">
    <source>
        <dbReference type="ARBA" id="ARBA00023212"/>
    </source>
</evidence>
<organism evidence="10 11">
    <name type="scientific">Myotis lucifugus</name>
    <name type="common">Little brown bat</name>
    <dbReference type="NCBI Taxonomy" id="59463"/>
    <lineage>
        <taxon>Eukaryota</taxon>
        <taxon>Metazoa</taxon>
        <taxon>Chordata</taxon>
        <taxon>Craniata</taxon>
        <taxon>Vertebrata</taxon>
        <taxon>Euteleostomi</taxon>
        <taxon>Mammalia</taxon>
        <taxon>Eutheria</taxon>
        <taxon>Laurasiatheria</taxon>
        <taxon>Chiroptera</taxon>
        <taxon>Yangochiroptera</taxon>
        <taxon>Vespertilionidae</taxon>
        <taxon>Myotis</taxon>
    </lineage>
</organism>
<evidence type="ECO:0000313" key="10">
    <source>
        <dbReference type="Ensembl" id="ENSMLUP00000018014.1"/>
    </source>
</evidence>
<dbReference type="Ensembl" id="ENSMLUT00000024372.1">
    <property type="protein sequence ID" value="ENSMLUP00000018014.1"/>
    <property type="gene ID" value="ENSMLUG00000027212.1"/>
</dbReference>
<dbReference type="InterPro" id="IPR008805">
    <property type="entry name" value="RIB43A"/>
</dbReference>
<evidence type="ECO:0000256" key="5">
    <source>
        <dbReference type="ARBA" id="ARBA00023054"/>
    </source>
</evidence>
<dbReference type="InParanoid" id="G1Q2T1"/>
<keyword evidence="8" id="KW-0966">Cell projection</keyword>
<dbReference type="PANTHER" id="PTHR14517">
    <property type="entry name" value="RIB43A-RELATED"/>
    <property type="match status" value="1"/>
</dbReference>
<reference evidence="10" key="2">
    <citation type="submission" date="2025-08" db="UniProtKB">
        <authorList>
            <consortium name="Ensembl"/>
        </authorList>
    </citation>
    <scope>IDENTIFICATION</scope>
</reference>
<dbReference type="HOGENOM" id="CLU_2580069_0_0_1"/>
<proteinExistence type="inferred from homology"/>
<comment type="subunit">
    <text evidence="9">Microtubule inner protein component of sperm flagellar doublet microtubules.</text>
</comment>
<comment type="subcellular location">
    <subcellularLocation>
        <location evidence="1">Cytoplasm</location>
        <location evidence="1">Cytoskeleton</location>
        <location evidence="1">Flagellum axoneme</location>
    </subcellularLocation>
</comment>
<evidence type="ECO:0000256" key="1">
    <source>
        <dbReference type="ARBA" id="ARBA00004611"/>
    </source>
</evidence>
<evidence type="ECO:0000313" key="11">
    <source>
        <dbReference type="Proteomes" id="UP000001074"/>
    </source>
</evidence>
<reference evidence="10" key="3">
    <citation type="submission" date="2025-09" db="UniProtKB">
        <authorList>
            <consortium name="Ensembl"/>
        </authorList>
    </citation>
    <scope>IDENTIFICATION</scope>
</reference>
<keyword evidence="4" id="KW-0282">Flagellum</keyword>
<keyword evidence="5" id="KW-0175">Coiled coil</keyword>
<keyword evidence="3" id="KW-0963">Cytoplasm</keyword>
<evidence type="ECO:0000256" key="8">
    <source>
        <dbReference type="ARBA" id="ARBA00023273"/>
    </source>
</evidence>
<accession>G1Q2T1</accession>
<comment type="similarity">
    <text evidence="2">Belongs to the RIB43A family.</text>
</comment>
<evidence type="ECO:0000256" key="4">
    <source>
        <dbReference type="ARBA" id="ARBA00022846"/>
    </source>
</evidence>
<keyword evidence="11" id="KW-1185">Reference proteome</keyword>
<evidence type="ECO:0000256" key="9">
    <source>
        <dbReference type="ARBA" id="ARBA00046435"/>
    </source>
</evidence>